<proteinExistence type="predicted"/>
<dbReference type="Pfam" id="PF00069">
    <property type="entry name" value="Pkinase"/>
    <property type="match status" value="1"/>
</dbReference>
<evidence type="ECO:0000313" key="2">
    <source>
        <dbReference type="EMBL" id="KAK8844515.1"/>
    </source>
</evidence>
<dbReference type="InterPro" id="IPR050167">
    <property type="entry name" value="Ser_Thr_protein_kinase"/>
</dbReference>
<dbReference type="Proteomes" id="UP001470230">
    <property type="component" value="Unassembled WGS sequence"/>
</dbReference>
<accession>A0ABR2HDW1</accession>
<dbReference type="SUPFAM" id="SSF56112">
    <property type="entry name" value="Protein kinase-like (PK-like)"/>
    <property type="match status" value="1"/>
</dbReference>
<reference evidence="2 3" key="1">
    <citation type="submission" date="2024-04" db="EMBL/GenBank/DDBJ databases">
        <title>Tritrichomonas musculus Genome.</title>
        <authorList>
            <person name="Alves-Ferreira E."/>
            <person name="Grigg M."/>
            <person name="Lorenzi H."/>
            <person name="Galac M."/>
        </authorList>
    </citation>
    <scope>NUCLEOTIDE SEQUENCE [LARGE SCALE GENOMIC DNA]</scope>
    <source>
        <strain evidence="2 3">EAF2021</strain>
    </source>
</reference>
<dbReference type="SMART" id="SM00220">
    <property type="entry name" value="S_TKc"/>
    <property type="match status" value="1"/>
</dbReference>
<evidence type="ECO:0000313" key="3">
    <source>
        <dbReference type="Proteomes" id="UP001470230"/>
    </source>
</evidence>
<comment type="caution">
    <text evidence="2">The sequence shown here is derived from an EMBL/GenBank/DDBJ whole genome shotgun (WGS) entry which is preliminary data.</text>
</comment>
<dbReference type="InterPro" id="IPR008271">
    <property type="entry name" value="Ser/Thr_kinase_AS"/>
</dbReference>
<dbReference type="PANTHER" id="PTHR23257">
    <property type="entry name" value="SERINE-THREONINE PROTEIN KINASE"/>
    <property type="match status" value="1"/>
</dbReference>
<keyword evidence="3" id="KW-1185">Reference proteome</keyword>
<evidence type="ECO:0000259" key="1">
    <source>
        <dbReference type="PROSITE" id="PS50011"/>
    </source>
</evidence>
<dbReference type="Gene3D" id="1.10.510.10">
    <property type="entry name" value="Transferase(Phosphotransferase) domain 1"/>
    <property type="match status" value="1"/>
</dbReference>
<feature type="non-terminal residue" evidence="2">
    <location>
        <position position="1"/>
    </location>
</feature>
<dbReference type="InterPro" id="IPR011009">
    <property type="entry name" value="Kinase-like_dom_sf"/>
</dbReference>
<protein>
    <recommendedName>
        <fullName evidence="1">Protein kinase domain-containing protein</fullName>
    </recommendedName>
</protein>
<organism evidence="2 3">
    <name type="scientific">Tritrichomonas musculus</name>
    <dbReference type="NCBI Taxonomy" id="1915356"/>
    <lineage>
        <taxon>Eukaryota</taxon>
        <taxon>Metamonada</taxon>
        <taxon>Parabasalia</taxon>
        <taxon>Tritrichomonadida</taxon>
        <taxon>Tritrichomonadidae</taxon>
        <taxon>Tritrichomonas</taxon>
    </lineage>
</organism>
<feature type="domain" description="Protein kinase" evidence="1">
    <location>
        <begin position="1"/>
        <end position="148"/>
    </location>
</feature>
<gene>
    <name evidence="2" type="ORF">M9Y10_024380</name>
</gene>
<name>A0ABR2HDW1_9EUKA</name>
<dbReference type="PROSITE" id="PS50011">
    <property type="entry name" value="PROTEIN_KINASE_DOM"/>
    <property type="match status" value="1"/>
</dbReference>
<dbReference type="PROSITE" id="PS00108">
    <property type="entry name" value="PROTEIN_KINASE_ST"/>
    <property type="match status" value="1"/>
</dbReference>
<dbReference type="InterPro" id="IPR000719">
    <property type="entry name" value="Prot_kinase_dom"/>
</dbReference>
<sequence length="174" mass="20222">EISFAMLKVHEKNIIHRDLKPSNILLDENMHVKLSDFGISYCIDVDTQTKTCNQGTLKFMAPELLKEKNDYDQKVDIYSFGVVIFFILTGGKYPDINIIDVGNGKKAEIPKEINEISRELINKCWSYQPEERPSFAEIIELIKTNNFKLINRIEKDLNQIKEFVNFLESITFTK</sequence>
<dbReference type="EMBL" id="JAPFFF010000032">
    <property type="protein sequence ID" value="KAK8844515.1"/>
    <property type="molecule type" value="Genomic_DNA"/>
</dbReference>